<dbReference type="EMBL" id="CP045903">
    <property type="protein sequence ID" value="QQP39455.1"/>
    <property type="molecule type" value="Genomic_DNA"/>
</dbReference>
<gene>
    <name evidence="1" type="ORF">FKW44_020343</name>
</gene>
<dbReference type="Pfam" id="PF05960">
    <property type="entry name" value="DUF885"/>
    <property type="match status" value="1"/>
</dbReference>
<feature type="non-terminal residue" evidence="1">
    <location>
        <position position="95"/>
    </location>
</feature>
<evidence type="ECO:0000313" key="2">
    <source>
        <dbReference type="Proteomes" id="UP000595437"/>
    </source>
</evidence>
<proteinExistence type="predicted"/>
<sequence length="95" mass="10243">GASRNGSFIIGTQILDNHSRFTALSLSLHEALQGITFSSHTPKRTNSLIPGELGSPTAFIEGWGLYSEYLGLEMGSLRIALFSSWVTIPTVSYAP</sequence>
<dbReference type="Proteomes" id="UP000595437">
    <property type="component" value="Chromosome 14"/>
</dbReference>
<dbReference type="OrthoDB" id="5959877at2759"/>
<dbReference type="InterPro" id="IPR010281">
    <property type="entry name" value="DUF885"/>
</dbReference>
<protein>
    <submittedName>
        <fullName evidence="1">Uncharacterized protein</fullName>
    </submittedName>
</protein>
<reference evidence="2" key="1">
    <citation type="submission" date="2021-01" db="EMBL/GenBank/DDBJ databases">
        <title>Caligus Genome Assembly.</title>
        <authorList>
            <person name="Gallardo-Escarate C."/>
        </authorList>
    </citation>
    <scope>NUCLEOTIDE SEQUENCE [LARGE SCALE GENOMIC DNA]</scope>
</reference>
<accession>A0A7T8GX29</accession>
<keyword evidence="2" id="KW-1185">Reference proteome</keyword>
<dbReference type="AlphaFoldDB" id="A0A7T8GX29"/>
<feature type="non-terminal residue" evidence="1">
    <location>
        <position position="1"/>
    </location>
</feature>
<evidence type="ECO:0000313" key="1">
    <source>
        <dbReference type="EMBL" id="QQP39455.1"/>
    </source>
</evidence>
<name>A0A7T8GX29_CALRO</name>
<organism evidence="1 2">
    <name type="scientific">Caligus rogercresseyi</name>
    <name type="common">Sea louse</name>
    <dbReference type="NCBI Taxonomy" id="217165"/>
    <lineage>
        <taxon>Eukaryota</taxon>
        <taxon>Metazoa</taxon>
        <taxon>Ecdysozoa</taxon>
        <taxon>Arthropoda</taxon>
        <taxon>Crustacea</taxon>
        <taxon>Multicrustacea</taxon>
        <taxon>Hexanauplia</taxon>
        <taxon>Copepoda</taxon>
        <taxon>Siphonostomatoida</taxon>
        <taxon>Caligidae</taxon>
        <taxon>Caligus</taxon>
    </lineage>
</organism>